<evidence type="ECO:0000313" key="3">
    <source>
        <dbReference type="Proteomes" id="UP000479710"/>
    </source>
</evidence>
<feature type="non-terminal residue" evidence="2">
    <location>
        <position position="152"/>
    </location>
</feature>
<protein>
    <submittedName>
        <fullName evidence="2">Uncharacterized protein</fullName>
    </submittedName>
</protein>
<reference evidence="2 3" key="1">
    <citation type="submission" date="2019-11" db="EMBL/GenBank/DDBJ databases">
        <title>Whole genome sequence of Oryza granulata.</title>
        <authorList>
            <person name="Li W."/>
        </authorList>
    </citation>
    <scope>NUCLEOTIDE SEQUENCE [LARGE SCALE GENOMIC DNA]</scope>
    <source>
        <strain evidence="3">cv. Menghai</strain>
        <tissue evidence="2">Leaf</tissue>
    </source>
</reference>
<feature type="region of interest" description="Disordered" evidence="1">
    <location>
        <begin position="32"/>
        <end position="152"/>
    </location>
</feature>
<accession>A0A6G1C9D2</accession>
<evidence type="ECO:0000256" key="1">
    <source>
        <dbReference type="SAM" id="MobiDB-lite"/>
    </source>
</evidence>
<evidence type="ECO:0000313" key="2">
    <source>
        <dbReference type="EMBL" id="KAF0897098.1"/>
    </source>
</evidence>
<sequence>MCGHLFDYYCLLAPSHQIPFRTMLEDIDPLDTRAGSPLVDPEREQTTGLGAEAMQTDTPSGALSPALLGSCEETPICMGSDSSESDPKPDTDPEPETDPEEEDTSTPGDSAGSGPAFRITFAGGPSLRRTARKNTGSRFRQAKMEPLTTSPL</sequence>
<comment type="caution">
    <text evidence="2">The sequence shown here is derived from an EMBL/GenBank/DDBJ whole genome shotgun (WGS) entry which is preliminary data.</text>
</comment>
<dbReference type="EMBL" id="SPHZ02000010">
    <property type="protein sequence ID" value="KAF0897098.1"/>
    <property type="molecule type" value="Genomic_DNA"/>
</dbReference>
<dbReference type="Proteomes" id="UP000479710">
    <property type="component" value="Unassembled WGS sequence"/>
</dbReference>
<keyword evidence="3" id="KW-1185">Reference proteome</keyword>
<feature type="compositionally biased region" description="Acidic residues" evidence="1">
    <location>
        <begin position="92"/>
        <end position="104"/>
    </location>
</feature>
<gene>
    <name evidence="2" type="ORF">E2562_033648</name>
</gene>
<organism evidence="2 3">
    <name type="scientific">Oryza meyeriana var. granulata</name>
    <dbReference type="NCBI Taxonomy" id="110450"/>
    <lineage>
        <taxon>Eukaryota</taxon>
        <taxon>Viridiplantae</taxon>
        <taxon>Streptophyta</taxon>
        <taxon>Embryophyta</taxon>
        <taxon>Tracheophyta</taxon>
        <taxon>Spermatophyta</taxon>
        <taxon>Magnoliopsida</taxon>
        <taxon>Liliopsida</taxon>
        <taxon>Poales</taxon>
        <taxon>Poaceae</taxon>
        <taxon>BOP clade</taxon>
        <taxon>Oryzoideae</taxon>
        <taxon>Oryzeae</taxon>
        <taxon>Oryzinae</taxon>
        <taxon>Oryza</taxon>
        <taxon>Oryza meyeriana</taxon>
    </lineage>
</organism>
<name>A0A6G1C9D2_9ORYZ</name>
<proteinExistence type="predicted"/>
<dbReference type="OrthoDB" id="719762at2759"/>
<dbReference type="AlphaFoldDB" id="A0A6G1C9D2"/>